<dbReference type="SUPFAM" id="SSF53474">
    <property type="entry name" value="alpha/beta-Hydrolases"/>
    <property type="match status" value="2"/>
</dbReference>
<dbReference type="STRING" id="1129794.C427_5461"/>
<dbReference type="Pfam" id="PF10503">
    <property type="entry name" value="Esterase_PHB"/>
    <property type="match status" value="1"/>
</dbReference>
<dbReference type="OrthoDB" id="5291933at2"/>
<gene>
    <name evidence="3" type="ORF">C427_5461</name>
</gene>
<evidence type="ECO:0000256" key="2">
    <source>
        <dbReference type="ARBA" id="ARBA00022801"/>
    </source>
</evidence>
<evidence type="ECO:0000313" key="4">
    <source>
        <dbReference type="Proteomes" id="UP000011864"/>
    </source>
</evidence>
<accession>K6ZVV0</accession>
<dbReference type="PANTHER" id="PTHR43037:SF1">
    <property type="entry name" value="BLL1128 PROTEIN"/>
    <property type="match status" value="1"/>
</dbReference>
<dbReference type="EMBL" id="CP003837">
    <property type="protein sequence ID" value="AGH47558.1"/>
    <property type="molecule type" value="Genomic_DNA"/>
</dbReference>
<dbReference type="PANTHER" id="PTHR43037">
    <property type="entry name" value="UNNAMED PRODUCT-RELATED"/>
    <property type="match status" value="1"/>
</dbReference>
<dbReference type="GO" id="GO:0005576">
    <property type="term" value="C:extracellular region"/>
    <property type="evidence" value="ECO:0007669"/>
    <property type="project" value="InterPro"/>
</dbReference>
<dbReference type="RefSeq" id="WP_007642709.1">
    <property type="nucleotide sequence ID" value="NC_020514.1"/>
</dbReference>
<name>K6ZVV0_9ALTE</name>
<dbReference type="InterPro" id="IPR010126">
    <property type="entry name" value="Esterase_phb"/>
</dbReference>
<keyword evidence="1" id="KW-0732">Signal</keyword>
<dbReference type="NCBIfam" id="TIGR01840">
    <property type="entry name" value="esterase_phb"/>
    <property type="match status" value="1"/>
</dbReference>
<evidence type="ECO:0008006" key="5">
    <source>
        <dbReference type="Google" id="ProtNLM"/>
    </source>
</evidence>
<keyword evidence="2" id="KW-0378">Hydrolase</keyword>
<keyword evidence="4" id="KW-1185">Reference proteome</keyword>
<evidence type="ECO:0000256" key="1">
    <source>
        <dbReference type="ARBA" id="ARBA00022729"/>
    </source>
</evidence>
<dbReference type="eggNOG" id="COG3509">
    <property type="taxonomic scope" value="Bacteria"/>
</dbReference>
<dbReference type="InterPro" id="IPR050955">
    <property type="entry name" value="Plant_Biomass_Hydrol_Est"/>
</dbReference>
<protein>
    <recommendedName>
        <fullName evidence="5">Esterase</fullName>
    </recommendedName>
</protein>
<evidence type="ECO:0000313" key="3">
    <source>
        <dbReference type="EMBL" id="AGH47558.1"/>
    </source>
</evidence>
<dbReference type="PATRIC" id="fig|1129794.4.peg.5442"/>
<dbReference type="Proteomes" id="UP000011864">
    <property type="component" value="Chromosome"/>
</dbReference>
<dbReference type="Gene3D" id="3.40.50.1820">
    <property type="entry name" value="alpha/beta hydrolase"/>
    <property type="match status" value="1"/>
</dbReference>
<dbReference type="InterPro" id="IPR029058">
    <property type="entry name" value="AB_hydrolase_fold"/>
</dbReference>
<dbReference type="KEGG" id="gps:C427_5461"/>
<organism evidence="3 4">
    <name type="scientific">Paraglaciecola psychrophila 170</name>
    <dbReference type="NCBI Taxonomy" id="1129794"/>
    <lineage>
        <taxon>Bacteria</taxon>
        <taxon>Pseudomonadati</taxon>
        <taxon>Pseudomonadota</taxon>
        <taxon>Gammaproteobacteria</taxon>
        <taxon>Alteromonadales</taxon>
        <taxon>Alteromonadaceae</taxon>
        <taxon>Paraglaciecola</taxon>
    </lineage>
</organism>
<proteinExistence type="predicted"/>
<reference evidence="3 4" key="1">
    <citation type="journal article" date="2013" name="Genome Announc.">
        <title>Complete Genome Sequence of Glaciecola psychrophila Strain 170T.</title>
        <authorList>
            <person name="Yin J."/>
            <person name="Chen J."/>
            <person name="Liu G."/>
            <person name="Yu Y."/>
            <person name="Song L."/>
            <person name="Wang X."/>
            <person name="Qu X."/>
        </authorList>
    </citation>
    <scope>NUCLEOTIDE SEQUENCE [LARGE SCALE GENOMIC DNA]</scope>
    <source>
        <strain evidence="3 4">170</strain>
    </source>
</reference>
<dbReference type="AlphaFoldDB" id="K6ZVV0"/>
<dbReference type="HOGENOM" id="CLU_426898_0_0_6"/>
<sequence>MITKQGLSKVLLWLPVVGALYLSSHVFAGSWQNNQSLGGFNKVNIYTPDSISSIGQGKALMIVLHGCVQSVDAYLTANLESAAENHGMVIAVPDAMNKAGYSCWSYWQGTKSRSSGDYKNLISLATALTTDSNRDIDPDQVYIAGLSSGAAFANTTACLAPDIFAGMGISAGPSIGTSSNGALGPCETANVQARCQQYAGSYSSHFSSQIASIAQGDQDSTVNLCYNAQNAKGMADLYGVSELPGSNIISEGAGRTGDETLWQDGRVSKLWFNGVDHAWSGGQGANGSYINGSGINYAEYLGRYFATNNQRVDRNVGPLLSNIQISLSGSQIMLSGNAQDTEGFVAEVSASFAGVGGSLSSGASSVDGADNFMIISAALADNLYQVSLLATDNEGKDSALFYSSIRVGPPPSPAAPVLSNITVSVSGQCATVSGNVTDINDDLTLVSIAFANGNISAVIEQTSYSAIQCSLPGGSNTASVTANDQAAQTSNDSITFTIDAGQTATLEQHINAGRLDYTNYANCYLEYSTSAFKLFEMASGASQCVWQDNDASCTGPIQACSGDESGGGSGGGSGDSNGETCVEHSTYNYYHKTAGRAYSSGSPYAPNYFAQGSDEAMSGSTYGLSILHSTGNAIWSLGNCP</sequence>
<dbReference type="GO" id="GO:0016787">
    <property type="term" value="F:hydrolase activity"/>
    <property type="evidence" value="ECO:0007669"/>
    <property type="project" value="UniProtKB-KW"/>
</dbReference>